<protein>
    <submittedName>
        <fullName evidence="1">7455_t:CDS:1</fullName>
    </submittedName>
</protein>
<evidence type="ECO:0000313" key="2">
    <source>
        <dbReference type="Proteomes" id="UP000789508"/>
    </source>
</evidence>
<reference evidence="1" key="1">
    <citation type="submission" date="2021-06" db="EMBL/GenBank/DDBJ databases">
        <authorList>
            <person name="Kallberg Y."/>
            <person name="Tangrot J."/>
            <person name="Rosling A."/>
        </authorList>
    </citation>
    <scope>NUCLEOTIDE SEQUENCE</scope>
    <source>
        <strain evidence="1">FL130A</strain>
    </source>
</reference>
<organism evidence="1 2">
    <name type="scientific">Ambispora leptoticha</name>
    <dbReference type="NCBI Taxonomy" id="144679"/>
    <lineage>
        <taxon>Eukaryota</taxon>
        <taxon>Fungi</taxon>
        <taxon>Fungi incertae sedis</taxon>
        <taxon>Mucoromycota</taxon>
        <taxon>Glomeromycotina</taxon>
        <taxon>Glomeromycetes</taxon>
        <taxon>Archaeosporales</taxon>
        <taxon>Ambisporaceae</taxon>
        <taxon>Ambispora</taxon>
    </lineage>
</organism>
<sequence length="48" mass="5492">MSTAREKAPLPTANEVEGWTETEKLIKFLADQNLGLDDDDFDILRKQK</sequence>
<name>A0A9N9IDN1_9GLOM</name>
<evidence type="ECO:0000313" key="1">
    <source>
        <dbReference type="EMBL" id="CAG8731267.1"/>
    </source>
</evidence>
<proteinExistence type="predicted"/>
<dbReference type="EMBL" id="CAJVPS010030613">
    <property type="protein sequence ID" value="CAG8731267.1"/>
    <property type="molecule type" value="Genomic_DNA"/>
</dbReference>
<comment type="caution">
    <text evidence="1">The sequence shown here is derived from an EMBL/GenBank/DDBJ whole genome shotgun (WGS) entry which is preliminary data.</text>
</comment>
<dbReference type="AlphaFoldDB" id="A0A9N9IDN1"/>
<keyword evidence="2" id="KW-1185">Reference proteome</keyword>
<accession>A0A9N9IDN1</accession>
<dbReference type="Proteomes" id="UP000789508">
    <property type="component" value="Unassembled WGS sequence"/>
</dbReference>
<feature type="non-terminal residue" evidence="1">
    <location>
        <position position="48"/>
    </location>
</feature>
<gene>
    <name evidence="1" type="ORF">ALEPTO_LOCUS12634</name>
</gene>